<accession>A0A438MW06</accession>
<evidence type="ECO:0000256" key="12">
    <source>
        <dbReference type="ARBA" id="ARBA00023144"/>
    </source>
</evidence>
<evidence type="ECO:0000256" key="4">
    <source>
        <dbReference type="ARBA" id="ARBA00011738"/>
    </source>
</evidence>
<feature type="binding site" evidence="15">
    <location>
        <begin position="361"/>
        <end position="362"/>
    </location>
    <ligand>
        <name>UDP-alpha-D-glucose</name>
        <dbReference type="ChEBI" id="CHEBI:58885"/>
        <note>ligand shared between dimeric partners</note>
    </ligand>
</feature>
<organism evidence="21 22">
    <name type="scientific">Exophiala mesophila</name>
    <name type="common">Black yeast-like fungus</name>
    <dbReference type="NCBI Taxonomy" id="212818"/>
    <lineage>
        <taxon>Eukaryota</taxon>
        <taxon>Fungi</taxon>
        <taxon>Dikarya</taxon>
        <taxon>Ascomycota</taxon>
        <taxon>Pezizomycotina</taxon>
        <taxon>Eurotiomycetes</taxon>
        <taxon>Chaetothyriomycetidae</taxon>
        <taxon>Chaetothyriales</taxon>
        <taxon>Herpotrichiellaceae</taxon>
        <taxon>Exophiala</taxon>
    </lineage>
</organism>
<dbReference type="OrthoDB" id="418412at2759"/>
<dbReference type="EMBL" id="NAJM01000050">
    <property type="protein sequence ID" value="RVX67296.1"/>
    <property type="molecule type" value="Genomic_DNA"/>
</dbReference>
<dbReference type="InterPro" id="IPR005850">
    <property type="entry name" value="GalP_Utransf_C"/>
</dbReference>
<dbReference type="PROSITE" id="PS00117">
    <property type="entry name" value="GAL_P_UDP_TRANSF_I"/>
    <property type="match status" value="1"/>
</dbReference>
<dbReference type="GO" id="GO:0008108">
    <property type="term" value="F:UDP-glucose:hexose-1-phosphate uridylyltransferase activity"/>
    <property type="evidence" value="ECO:0007669"/>
    <property type="project" value="UniProtKB-EC"/>
</dbReference>
<evidence type="ECO:0000256" key="1">
    <source>
        <dbReference type="ARBA" id="ARBA00001107"/>
    </source>
</evidence>
<comment type="catalytic activity">
    <reaction evidence="1 18">
        <text>alpha-D-galactose 1-phosphate + UDP-alpha-D-glucose = alpha-D-glucose 1-phosphate + UDP-alpha-D-galactose</text>
        <dbReference type="Rhea" id="RHEA:13989"/>
        <dbReference type="ChEBI" id="CHEBI:58336"/>
        <dbReference type="ChEBI" id="CHEBI:58601"/>
        <dbReference type="ChEBI" id="CHEBI:58885"/>
        <dbReference type="ChEBI" id="CHEBI:66914"/>
        <dbReference type="EC" id="2.7.7.12"/>
    </reaction>
</comment>
<evidence type="ECO:0000259" key="19">
    <source>
        <dbReference type="Pfam" id="PF01087"/>
    </source>
</evidence>
<dbReference type="GO" id="GO:0008270">
    <property type="term" value="F:zinc ion binding"/>
    <property type="evidence" value="ECO:0007669"/>
    <property type="project" value="InterPro"/>
</dbReference>
<feature type="binding site" evidence="16">
    <location>
        <position position="206"/>
    </location>
    <ligand>
        <name>Zn(2+)</name>
        <dbReference type="ChEBI" id="CHEBI:29105"/>
    </ligand>
</feature>
<dbReference type="InterPro" id="IPR019779">
    <property type="entry name" value="GalP_UDPtransf1_His-AS"/>
</dbReference>
<evidence type="ECO:0000256" key="3">
    <source>
        <dbReference type="ARBA" id="ARBA00010951"/>
    </source>
</evidence>
<dbReference type="Pfam" id="PF02744">
    <property type="entry name" value="GalP_UDP_tr_C"/>
    <property type="match status" value="1"/>
</dbReference>
<keyword evidence="11 17" id="KW-0408">Iron</keyword>
<reference evidence="21 22" key="1">
    <citation type="submission" date="2017-03" db="EMBL/GenBank/DDBJ databases">
        <title>Genomes of endolithic fungi from Antarctica.</title>
        <authorList>
            <person name="Coleine C."/>
            <person name="Masonjones S."/>
            <person name="Stajich J.E."/>
        </authorList>
    </citation>
    <scope>NUCLEOTIDE SEQUENCE [LARGE SCALE GENOMIC DNA]</scope>
    <source>
        <strain evidence="21 22">CCFEE 6314</strain>
    </source>
</reference>
<feature type="domain" description="Galactose-1-phosphate uridyl transferase N-terminal" evidence="19">
    <location>
        <begin position="16"/>
        <end position="218"/>
    </location>
</feature>
<feature type="binding site" description="in other chain" evidence="15">
    <location>
        <position position="368"/>
    </location>
    <ligand>
        <name>UDP-alpha-D-glucose</name>
        <dbReference type="ChEBI" id="CHEBI:58885"/>
        <note>ligand shared between dimeric partners</note>
    </ligand>
</feature>
<feature type="binding site" evidence="16">
    <location>
        <position position="63"/>
    </location>
    <ligand>
        <name>Zn(2+)</name>
        <dbReference type="ChEBI" id="CHEBI:29105"/>
    </ligand>
</feature>
<evidence type="ECO:0000256" key="18">
    <source>
        <dbReference type="RuleBase" id="RU000506"/>
    </source>
</evidence>
<dbReference type="VEuPathDB" id="FungiDB:PV10_06824"/>
<keyword evidence="12 18" id="KW-0299">Galactose metabolism</keyword>
<feature type="active site" description="Tele-UMP-histidine intermediate" evidence="14">
    <location>
        <position position="208"/>
    </location>
</feature>
<evidence type="ECO:0000259" key="20">
    <source>
        <dbReference type="Pfam" id="PF02744"/>
    </source>
</evidence>
<dbReference type="InterPro" id="IPR036265">
    <property type="entry name" value="HIT-like_sf"/>
</dbReference>
<dbReference type="EC" id="2.7.7.12" evidence="5 18"/>
<keyword evidence="13 18" id="KW-0119">Carbohydrate metabolism</keyword>
<evidence type="ECO:0000256" key="11">
    <source>
        <dbReference type="ARBA" id="ARBA00023004"/>
    </source>
</evidence>
<feature type="domain" description="Galactose-1-phosphate uridyl transferase C-terminal" evidence="20">
    <location>
        <begin position="225"/>
        <end position="381"/>
    </location>
</feature>
<keyword evidence="9 16" id="KW-0479">Metal-binding</keyword>
<keyword evidence="10 16" id="KW-0862">Zinc</keyword>
<evidence type="ECO:0000256" key="5">
    <source>
        <dbReference type="ARBA" id="ARBA00012384"/>
    </source>
</evidence>
<protein>
    <recommendedName>
        <fullName evidence="6 18">Galactose-1-phosphate uridylyltransferase</fullName>
        <ecNumber evidence="5 18">2.7.7.12</ecNumber>
    </recommendedName>
</protein>
<proteinExistence type="inferred from homology"/>
<dbReference type="InterPro" id="IPR001937">
    <property type="entry name" value="GalP_UDPtransf1"/>
</dbReference>
<feature type="binding site" evidence="17">
    <location>
        <position position="224"/>
    </location>
    <ligand>
        <name>Fe cation</name>
        <dbReference type="ChEBI" id="CHEBI:24875"/>
    </ligand>
</feature>
<keyword evidence="7 18" id="KW-0808">Transferase</keyword>
<name>A0A438MW06_EXOME</name>
<evidence type="ECO:0000256" key="13">
    <source>
        <dbReference type="ARBA" id="ARBA00023277"/>
    </source>
</evidence>
<dbReference type="SUPFAM" id="SSF54197">
    <property type="entry name" value="HIT-like"/>
    <property type="match status" value="2"/>
</dbReference>
<dbReference type="UniPathway" id="UPA00214"/>
<feature type="binding site" description="in other chain" evidence="15">
    <location>
        <position position="195"/>
    </location>
    <ligand>
        <name>UDP-alpha-D-glucose</name>
        <dbReference type="ChEBI" id="CHEBI:58885"/>
        <note>ligand shared between dimeric partners</note>
    </ligand>
</feature>
<feature type="binding site" evidence="15">
    <location>
        <begin position="36"/>
        <end position="39"/>
    </location>
    <ligand>
        <name>UDP-alpha-D-glucose</name>
        <dbReference type="ChEBI" id="CHEBI:58885"/>
        <note>ligand shared between dimeric partners</note>
    </ligand>
</feature>
<evidence type="ECO:0000256" key="9">
    <source>
        <dbReference type="ARBA" id="ARBA00022723"/>
    </source>
</evidence>
<comment type="caution">
    <text evidence="21">The sequence shown here is derived from an EMBL/GenBank/DDBJ whole genome shotgun (WGS) entry which is preliminary data.</text>
</comment>
<comment type="subunit">
    <text evidence="4">Homodimer.</text>
</comment>
<comment type="similarity">
    <text evidence="3 18">Belongs to the galactose-1-phosphate uridylyltransferase type 1 family.</text>
</comment>
<dbReference type="CDD" id="cd00608">
    <property type="entry name" value="GalT"/>
    <property type="match status" value="1"/>
</dbReference>
<comment type="cofactor">
    <cofactor evidence="17">
        <name>Fe cation</name>
        <dbReference type="ChEBI" id="CHEBI:24875"/>
    </cofactor>
    <text evidence="17">Binds 1 Fe cation per subunit.</text>
</comment>
<evidence type="ECO:0000256" key="15">
    <source>
        <dbReference type="PIRSR" id="PIRSR000808-2"/>
    </source>
</evidence>
<evidence type="ECO:0000256" key="8">
    <source>
        <dbReference type="ARBA" id="ARBA00022695"/>
    </source>
</evidence>
<dbReference type="AlphaFoldDB" id="A0A438MW06"/>
<gene>
    <name evidence="21" type="ORF">B0A52_09334</name>
</gene>
<evidence type="ECO:0000256" key="6">
    <source>
        <dbReference type="ARBA" id="ARBA00016340"/>
    </source>
</evidence>
<evidence type="ECO:0000256" key="14">
    <source>
        <dbReference type="PIRSR" id="PIRSR000808-1"/>
    </source>
</evidence>
<evidence type="ECO:0000256" key="17">
    <source>
        <dbReference type="PIRSR" id="PIRSR000808-4"/>
    </source>
</evidence>
<dbReference type="InterPro" id="IPR005849">
    <property type="entry name" value="GalP_Utransf_N"/>
</dbReference>
<dbReference type="FunFam" id="3.30.428.10:FF:000001">
    <property type="entry name" value="Galactose-1-phosphate uridylyltransferase"/>
    <property type="match status" value="1"/>
</dbReference>
<feature type="binding site" evidence="16">
    <location>
        <position position="129"/>
    </location>
    <ligand>
        <name>Zn(2+)</name>
        <dbReference type="ChEBI" id="CHEBI:29105"/>
    </ligand>
</feature>
<dbReference type="Proteomes" id="UP000288859">
    <property type="component" value="Unassembled WGS sequence"/>
</dbReference>
<keyword evidence="8 18" id="KW-0548">Nucleotidyltransferase</keyword>
<feature type="binding site" description="in other chain" evidence="15">
    <location>
        <position position="69"/>
    </location>
    <ligand>
        <name>UDP-alpha-D-glucose</name>
        <dbReference type="ChEBI" id="CHEBI:58885"/>
        <note>ligand shared between dimeric partners</note>
    </ligand>
</feature>
<evidence type="ECO:0000256" key="10">
    <source>
        <dbReference type="ARBA" id="ARBA00022833"/>
    </source>
</evidence>
<feature type="binding site" description="in other chain" evidence="15">
    <location>
        <begin position="85"/>
        <end position="86"/>
    </location>
    <ligand>
        <name>UDP-alpha-D-glucose</name>
        <dbReference type="ChEBI" id="CHEBI:58885"/>
        <note>ligand shared between dimeric partners</note>
    </ligand>
</feature>
<evidence type="ECO:0000313" key="21">
    <source>
        <dbReference type="EMBL" id="RVX67296.1"/>
    </source>
</evidence>
<dbReference type="PANTHER" id="PTHR11943:SF1">
    <property type="entry name" value="GALACTOSE-1-PHOSPHATE URIDYLYLTRANSFERASE"/>
    <property type="match status" value="1"/>
</dbReference>
<sequence length="410" mass="46433">MPVETGQRMPDQLLDDISHRRYNPLRGSWILVSPHRTKRPWQGAQENPGLIDLPVYDPKCYLCPGNERASGDKNPHYENTFVFVNDYSAVKESQDEYSSPDEPGTLPALLLRAEAVTGKCYVLTFSAAHNITLADMSAQEILPIVKTWTDIYAAHLSPTSPLASLAHATHLPPSSPHASPATSHQQYRWMQIFENKGAAMGCSDPHPHGQIWTTSSLPEEAALELSQLTKYHREQGGLHLLLDYARLEQQKKERVVFENDSFMVICPWWATWPFETMILPIRHIRSLVDLSSTEQLHLAEAIADITRRYDNLFETSFPYSMGIHQAPLDGTVEEIQVSTLHLHFYPPLLRSATVRKFLVGYELMAEPQRDITPEQATTRLRLCGGELYRNRLQKPEEPMQSPSADDKIAS</sequence>
<dbReference type="GO" id="GO:0033499">
    <property type="term" value="P:galactose catabolic process via UDP-galactose, Leloir pathway"/>
    <property type="evidence" value="ECO:0007669"/>
    <property type="project" value="TreeGrafter"/>
</dbReference>
<dbReference type="PANTHER" id="PTHR11943">
    <property type="entry name" value="GALACTOSE-1-PHOSPHATE URIDYLYLTRANSFERASE"/>
    <property type="match status" value="1"/>
</dbReference>
<dbReference type="Gene3D" id="3.30.428.10">
    <property type="entry name" value="HIT-like"/>
    <property type="match status" value="2"/>
</dbReference>
<evidence type="ECO:0000256" key="2">
    <source>
        <dbReference type="ARBA" id="ARBA00004947"/>
    </source>
</evidence>
<dbReference type="Pfam" id="PF01087">
    <property type="entry name" value="GalP_UDP_transf"/>
    <property type="match status" value="1"/>
</dbReference>
<feature type="binding site" description="in other chain" evidence="15">
    <location>
        <begin position="201"/>
        <end position="203"/>
    </location>
    <ligand>
        <name>UDP-alpha-D-glucose</name>
        <dbReference type="ChEBI" id="CHEBI:58885"/>
        <note>ligand shared between dimeric partners</note>
    </ligand>
</feature>
<feature type="binding site" description="in other chain" evidence="15">
    <location>
        <position position="210"/>
    </location>
    <ligand>
        <name>UDP-alpha-D-glucose</name>
        <dbReference type="ChEBI" id="CHEBI:58885"/>
        <note>ligand shared between dimeric partners</note>
    </ligand>
</feature>
<evidence type="ECO:0000256" key="16">
    <source>
        <dbReference type="PIRSR" id="PIRSR000808-3"/>
    </source>
</evidence>
<dbReference type="FunFam" id="3.30.428.10:FF:000009">
    <property type="entry name" value="Galactose-1-phosphate uridylyltransferase"/>
    <property type="match status" value="1"/>
</dbReference>
<feature type="binding site" evidence="17">
    <location>
        <position position="343"/>
    </location>
    <ligand>
        <name>Fe cation</name>
        <dbReference type="ChEBI" id="CHEBI:24875"/>
    </ligand>
</feature>
<comment type="cofactor">
    <cofactor evidence="16">
        <name>Zn(2+)</name>
        <dbReference type="ChEBI" id="CHEBI:29105"/>
    </cofactor>
    <text evidence="16">Binds 1 zinc ion per subunit.</text>
</comment>
<feature type="binding site" evidence="15">
    <location>
        <begin position="356"/>
        <end position="357"/>
    </location>
    <ligand>
        <name>UDP-alpha-D-glucose</name>
        <dbReference type="ChEBI" id="CHEBI:58885"/>
        <note>ligand shared between dimeric partners</note>
    </ligand>
</feature>
<dbReference type="NCBIfam" id="TIGR00209">
    <property type="entry name" value="galT_1"/>
    <property type="match status" value="1"/>
</dbReference>
<evidence type="ECO:0000313" key="22">
    <source>
        <dbReference type="Proteomes" id="UP000288859"/>
    </source>
</evidence>
<feature type="binding site" evidence="17">
    <location>
        <position position="324"/>
    </location>
    <ligand>
        <name>Fe cation</name>
        <dbReference type="ChEBI" id="CHEBI:24875"/>
    </ligand>
</feature>
<feature type="binding site" evidence="17">
    <location>
        <position position="341"/>
    </location>
    <ligand>
        <name>Fe cation</name>
        <dbReference type="ChEBI" id="CHEBI:24875"/>
    </ligand>
</feature>
<comment type="pathway">
    <text evidence="2 18">Carbohydrate metabolism; galactose metabolism.</text>
</comment>
<dbReference type="PIRSF" id="PIRSF000808">
    <property type="entry name" value="GalT"/>
    <property type="match status" value="1"/>
</dbReference>
<feature type="binding site" evidence="16">
    <location>
        <position position="60"/>
    </location>
    <ligand>
        <name>Zn(2+)</name>
        <dbReference type="ChEBI" id="CHEBI:29105"/>
    </ligand>
</feature>
<dbReference type="GO" id="GO:0005737">
    <property type="term" value="C:cytoplasm"/>
    <property type="evidence" value="ECO:0007669"/>
    <property type="project" value="TreeGrafter"/>
</dbReference>
<evidence type="ECO:0000256" key="7">
    <source>
        <dbReference type="ARBA" id="ARBA00022679"/>
    </source>
</evidence>